<evidence type="ECO:0000313" key="1">
    <source>
        <dbReference type="EMBL" id="TQS41877.1"/>
    </source>
</evidence>
<proteinExistence type="predicted"/>
<dbReference type="Gene3D" id="2.60.40.2880">
    <property type="entry name" value="MmpS1-5, C-terminal soluble domain"/>
    <property type="match status" value="1"/>
</dbReference>
<dbReference type="EMBL" id="VIRS01000021">
    <property type="protein sequence ID" value="TQS41877.1"/>
    <property type="molecule type" value="Genomic_DNA"/>
</dbReference>
<name>A0A545AKM4_9ACTN</name>
<protein>
    <submittedName>
        <fullName evidence="1">Uncharacterized protein</fullName>
    </submittedName>
</protein>
<sequence>MSPDRVDLPHPQLQVYKDSTPVTISITYEVTGSGRGDGGTISCRILADGVEVVKNTASGPYSIVTCQDRN</sequence>
<dbReference type="OrthoDB" id="4555598at2"/>
<dbReference type="AlphaFoldDB" id="A0A545AKM4"/>
<gene>
    <name evidence="1" type="ORF">FL583_26695</name>
</gene>
<keyword evidence="2" id="KW-1185">Reference proteome</keyword>
<dbReference type="InParanoid" id="A0A545AKM4"/>
<comment type="caution">
    <text evidence="1">The sequence shown here is derived from an EMBL/GenBank/DDBJ whole genome shotgun (WGS) entry which is preliminary data.</text>
</comment>
<reference evidence="1 2" key="1">
    <citation type="submission" date="2019-07" db="EMBL/GenBank/DDBJ databases">
        <title>Cryptosporangium phraense sp. nov., isolated from plant litter.</title>
        <authorList>
            <person name="Suriyachadkun C."/>
        </authorList>
    </citation>
    <scope>NUCLEOTIDE SEQUENCE [LARGE SCALE GENOMIC DNA]</scope>
    <source>
        <strain evidence="1 2">A-T 5661</strain>
    </source>
</reference>
<evidence type="ECO:0000313" key="2">
    <source>
        <dbReference type="Proteomes" id="UP000317982"/>
    </source>
</evidence>
<dbReference type="InterPro" id="IPR038468">
    <property type="entry name" value="MmpS_C"/>
</dbReference>
<dbReference type="RefSeq" id="WP_142707589.1">
    <property type="nucleotide sequence ID" value="NZ_VIRS01000021.1"/>
</dbReference>
<accession>A0A545AKM4</accession>
<organism evidence="1 2">
    <name type="scientific">Cryptosporangium phraense</name>
    <dbReference type="NCBI Taxonomy" id="2593070"/>
    <lineage>
        <taxon>Bacteria</taxon>
        <taxon>Bacillati</taxon>
        <taxon>Actinomycetota</taxon>
        <taxon>Actinomycetes</taxon>
        <taxon>Cryptosporangiales</taxon>
        <taxon>Cryptosporangiaceae</taxon>
        <taxon>Cryptosporangium</taxon>
    </lineage>
</organism>
<dbReference type="Proteomes" id="UP000317982">
    <property type="component" value="Unassembled WGS sequence"/>
</dbReference>